<gene>
    <name evidence="2" type="ORF">RRH01S_05_02010</name>
</gene>
<keyword evidence="1" id="KW-0472">Membrane</keyword>
<reference evidence="2 3" key="1">
    <citation type="submission" date="2014-05" db="EMBL/GenBank/DDBJ databases">
        <title>Whole genome shotgun sequence of Rhizobium rhizogenes NBRC 13257.</title>
        <authorList>
            <person name="Katano-Makiyama Y."/>
            <person name="Hosoyama A."/>
            <person name="Hashimoto M."/>
            <person name="Hosoyama Y."/>
            <person name="Noguchi M."/>
            <person name="Tsuchikane K."/>
            <person name="Kimura A."/>
            <person name="Ohji S."/>
            <person name="Ichikawa N."/>
            <person name="Yamazoe A."/>
            <person name="Fujita N."/>
        </authorList>
    </citation>
    <scope>NUCLEOTIDE SEQUENCE [LARGE SCALE GENOMIC DNA]</scope>
    <source>
        <strain evidence="2 3">NBRC 13257</strain>
    </source>
</reference>
<dbReference type="AlphaFoldDB" id="A0AA87QCW2"/>
<name>A0AA87QCW2_RHIRH</name>
<organism evidence="2 3">
    <name type="scientific">Rhizobium rhizogenes NBRC 13257</name>
    <dbReference type="NCBI Taxonomy" id="1220581"/>
    <lineage>
        <taxon>Bacteria</taxon>
        <taxon>Pseudomonadati</taxon>
        <taxon>Pseudomonadota</taxon>
        <taxon>Alphaproteobacteria</taxon>
        <taxon>Hyphomicrobiales</taxon>
        <taxon>Rhizobiaceae</taxon>
        <taxon>Rhizobium/Agrobacterium group</taxon>
        <taxon>Rhizobium</taxon>
    </lineage>
</organism>
<keyword evidence="1" id="KW-0812">Transmembrane</keyword>
<evidence type="ECO:0000256" key="1">
    <source>
        <dbReference type="SAM" id="Phobius"/>
    </source>
</evidence>
<keyword evidence="1" id="KW-1133">Transmembrane helix</keyword>
<sequence>MNQQSIHDRIMSRSQGGIAVQSADDDQAKPKRNWWKTTVLSLLAIAVVGAAGYAAVRYHVVGDLISQPAIAATNDANPALADTPFLQHTKQAGLQSCSTVFPVLGELLTSGTQYNVQSVWNNKAADKHAVQALVGMNYATQGYSGPAAGVVFAAPVASGCEGSMVRVAPFTASCPDISAKFPNGSKLVNTLGQVGVYELANDGGDAMLLPTGNGCVVISVASAAGKQGNAK</sequence>
<dbReference type="EMBL" id="BAYX01000005">
    <property type="protein sequence ID" value="GAJ93128.1"/>
    <property type="molecule type" value="Genomic_DNA"/>
</dbReference>
<evidence type="ECO:0000313" key="3">
    <source>
        <dbReference type="Proteomes" id="UP000026941"/>
    </source>
</evidence>
<protein>
    <submittedName>
        <fullName evidence="2">Uncharacterized protein</fullName>
    </submittedName>
</protein>
<dbReference type="RefSeq" id="WP_034516426.1">
    <property type="nucleotide sequence ID" value="NZ_BAYX01000005.1"/>
</dbReference>
<proteinExistence type="predicted"/>
<accession>A0AA87QCW2</accession>
<dbReference type="Proteomes" id="UP000026941">
    <property type="component" value="Unassembled WGS sequence"/>
</dbReference>
<feature type="transmembrane region" description="Helical" evidence="1">
    <location>
        <begin position="39"/>
        <end position="56"/>
    </location>
</feature>
<comment type="caution">
    <text evidence="2">The sequence shown here is derived from an EMBL/GenBank/DDBJ whole genome shotgun (WGS) entry which is preliminary data.</text>
</comment>
<evidence type="ECO:0000313" key="2">
    <source>
        <dbReference type="EMBL" id="GAJ93128.1"/>
    </source>
</evidence>